<dbReference type="AlphaFoldDB" id="A0A4R7FPR4"/>
<reference evidence="1 2" key="1">
    <citation type="submission" date="2019-03" db="EMBL/GenBank/DDBJ databases">
        <title>Genomic Encyclopedia of Archaeal and Bacterial Type Strains, Phase II (KMG-II): from individual species to whole genera.</title>
        <authorList>
            <person name="Goeker M."/>
        </authorList>
    </citation>
    <scope>NUCLEOTIDE SEQUENCE [LARGE SCALE GENOMIC DNA]</scope>
    <source>
        <strain evidence="1 2">DSM 24782</strain>
    </source>
</reference>
<dbReference type="SUPFAM" id="SSF49899">
    <property type="entry name" value="Concanavalin A-like lectins/glucanases"/>
    <property type="match status" value="1"/>
</dbReference>
<accession>A0A4R7FPR4</accession>
<name>A0A4R7FPR4_9MICO</name>
<dbReference type="Proteomes" id="UP000295344">
    <property type="component" value="Unassembled WGS sequence"/>
</dbReference>
<dbReference type="GO" id="GO:0030246">
    <property type="term" value="F:carbohydrate binding"/>
    <property type="evidence" value="ECO:0007669"/>
    <property type="project" value="UniProtKB-KW"/>
</dbReference>
<proteinExistence type="predicted"/>
<dbReference type="EMBL" id="SOAM01000001">
    <property type="protein sequence ID" value="TDS79745.1"/>
    <property type="molecule type" value="Genomic_DNA"/>
</dbReference>
<keyword evidence="1" id="KW-0430">Lectin</keyword>
<dbReference type="Pfam" id="PF13385">
    <property type="entry name" value="Laminin_G_3"/>
    <property type="match status" value="1"/>
</dbReference>
<protein>
    <submittedName>
        <fullName evidence="1">Concanavalin A-like lectin/glucanase superfamily protein</fullName>
    </submittedName>
</protein>
<comment type="caution">
    <text evidence="1">The sequence shown here is derived from an EMBL/GenBank/DDBJ whole genome shotgun (WGS) entry which is preliminary data.</text>
</comment>
<keyword evidence="2" id="KW-1185">Reference proteome</keyword>
<sequence>MRSLRAELRGRALGLGALAAAGLLGLALTAVPGASGGYSAKLTNGADTATTAKYFLCSDALAQDQASALFQWPLNDAAGSAGPADISGQGHTGAYQGTVTTNASTPISCPRDGGTAWTLDGATNYADYPVQQTNPQVFTVEIWFRTTVAGGKLIGFGANATGANTTYDRHVFLAANGSLVFGVYSGGAHTVSSPGPYNDGRWHYAAATLSSAGMALSVDGRSAVTGTTTVAENGSGYWRVGYDSISTTWSSPQTKTYFTGDLRYAAVYTTALTSSQIAAHWAAGVGS</sequence>
<dbReference type="RefSeq" id="WP_133764180.1">
    <property type="nucleotide sequence ID" value="NZ_BAAARP010000001.1"/>
</dbReference>
<dbReference type="CDD" id="cd00110">
    <property type="entry name" value="LamG"/>
    <property type="match status" value="1"/>
</dbReference>
<gene>
    <name evidence="1" type="ORF">CLV52_0287</name>
</gene>
<dbReference type="InterPro" id="IPR013320">
    <property type="entry name" value="ConA-like_dom_sf"/>
</dbReference>
<dbReference type="OrthoDB" id="9802683at2"/>
<organism evidence="1 2">
    <name type="scientific">Amnibacterium kyonggiense</name>
    <dbReference type="NCBI Taxonomy" id="595671"/>
    <lineage>
        <taxon>Bacteria</taxon>
        <taxon>Bacillati</taxon>
        <taxon>Actinomycetota</taxon>
        <taxon>Actinomycetes</taxon>
        <taxon>Micrococcales</taxon>
        <taxon>Microbacteriaceae</taxon>
        <taxon>Amnibacterium</taxon>
    </lineage>
</organism>
<dbReference type="Gene3D" id="2.60.120.200">
    <property type="match status" value="1"/>
</dbReference>
<evidence type="ECO:0000313" key="2">
    <source>
        <dbReference type="Proteomes" id="UP000295344"/>
    </source>
</evidence>
<dbReference type="InterPro" id="IPR001791">
    <property type="entry name" value="Laminin_G"/>
</dbReference>
<evidence type="ECO:0000313" key="1">
    <source>
        <dbReference type="EMBL" id="TDS79745.1"/>
    </source>
</evidence>